<evidence type="ECO:0000256" key="2">
    <source>
        <dbReference type="ARBA" id="ARBA00022801"/>
    </source>
</evidence>
<feature type="compositionally biased region" description="Acidic residues" evidence="3">
    <location>
        <begin position="189"/>
        <end position="201"/>
    </location>
</feature>
<comment type="caution">
    <text evidence="5">The sequence shown here is derived from an EMBL/GenBank/DDBJ whole genome shotgun (WGS) entry which is preliminary data.</text>
</comment>
<dbReference type="Pfam" id="PF00884">
    <property type="entry name" value="Sulfatase"/>
    <property type="match status" value="1"/>
</dbReference>
<feature type="domain" description="Sulfatase N-terminal" evidence="4">
    <location>
        <begin position="11"/>
        <end position="418"/>
    </location>
</feature>
<protein>
    <recommendedName>
        <fullName evidence="4">Sulfatase N-terminal domain-containing protein</fullName>
    </recommendedName>
</protein>
<dbReference type="eggNOG" id="KOG3731">
    <property type="taxonomic scope" value="Eukaryota"/>
</dbReference>
<dbReference type="Proteomes" id="UP000266841">
    <property type="component" value="Unassembled WGS sequence"/>
</dbReference>
<proteinExistence type="inferred from homology"/>
<dbReference type="OrthoDB" id="39289at2759"/>
<comment type="similarity">
    <text evidence="1">Belongs to the sulfatase family.</text>
</comment>
<evidence type="ECO:0000256" key="3">
    <source>
        <dbReference type="SAM" id="MobiDB-lite"/>
    </source>
</evidence>
<dbReference type="PANTHER" id="PTHR42693:SF53">
    <property type="entry name" value="ENDO-4-O-SULFATASE"/>
    <property type="match status" value="1"/>
</dbReference>
<dbReference type="EMBL" id="AGNL01001169">
    <property type="protein sequence ID" value="EJK77216.1"/>
    <property type="molecule type" value="Genomic_DNA"/>
</dbReference>
<gene>
    <name evidence="5" type="ORF">THAOC_00967</name>
</gene>
<accession>K0TNK9</accession>
<keyword evidence="6" id="KW-1185">Reference proteome</keyword>
<dbReference type="InterPro" id="IPR050738">
    <property type="entry name" value="Sulfatase"/>
</dbReference>
<dbReference type="InterPro" id="IPR000917">
    <property type="entry name" value="Sulfatase_N"/>
</dbReference>
<name>K0TNK9_THAOC</name>
<sequence>MGGGDVERRRPNILIIISDQERAHMHWPPGWAERNLTTHYERLIGCKGKKSSHPRSSVAFANAFTPTTECSPSRASLLTSSYPTDHGVMTTPGALDPKTDLGIGIEPESEYVVRPNLMRVLSHSTTKQAGYDVAWKGKFHLTPPLPRSLNTNAFMANLLKWYGCTSAWNPPDAGHRFGSETHETIDISSSDEESAEGDTEEESIMDFLAKHKVDPNDKSGKERQPFCLVASLVNPHDVWSSPCFSHLSDEDFLRQTGYHPSEFESVPIDLPPNHGDDLASKPTIQGLMRTERVFGDLPTEPVEGSAGASQALRYVRFYGYLHKCVDMEIGLLLDALEETGQMDETIIVRMADHGENALSHGLREKRMNAYDETMRIPLVINFPADWFGGQGEHSSTRTVPDLVSSIDILRTVLDFAGINHNDIPYRGRSLVPILKGEETANEDDEVLFTFDEPLAPPGVPGYIRCIRTRRVKYSVYFSDEAGAVQYEMYDLEKDPNEMNNLIGPGDEPNEIWLQYHDRLRKLMAKMGAVPREFDWDEKTSPRPWSHCSIGT</sequence>
<dbReference type="Gene3D" id="3.40.720.10">
    <property type="entry name" value="Alkaline Phosphatase, subunit A"/>
    <property type="match status" value="1"/>
</dbReference>
<evidence type="ECO:0000259" key="4">
    <source>
        <dbReference type="Pfam" id="PF00884"/>
    </source>
</evidence>
<feature type="region of interest" description="Disordered" evidence="3">
    <location>
        <begin position="174"/>
        <end position="201"/>
    </location>
</feature>
<evidence type="ECO:0000313" key="5">
    <source>
        <dbReference type="EMBL" id="EJK77216.1"/>
    </source>
</evidence>
<evidence type="ECO:0000313" key="6">
    <source>
        <dbReference type="Proteomes" id="UP000266841"/>
    </source>
</evidence>
<dbReference type="GO" id="GO:0004065">
    <property type="term" value="F:arylsulfatase activity"/>
    <property type="evidence" value="ECO:0007669"/>
    <property type="project" value="TreeGrafter"/>
</dbReference>
<organism evidence="5 6">
    <name type="scientific">Thalassiosira oceanica</name>
    <name type="common">Marine diatom</name>
    <dbReference type="NCBI Taxonomy" id="159749"/>
    <lineage>
        <taxon>Eukaryota</taxon>
        <taxon>Sar</taxon>
        <taxon>Stramenopiles</taxon>
        <taxon>Ochrophyta</taxon>
        <taxon>Bacillariophyta</taxon>
        <taxon>Coscinodiscophyceae</taxon>
        <taxon>Thalassiosirophycidae</taxon>
        <taxon>Thalassiosirales</taxon>
        <taxon>Thalassiosiraceae</taxon>
        <taxon>Thalassiosira</taxon>
    </lineage>
</organism>
<feature type="compositionally biased region" description="Basic and acidic residues" evidence="3">
    <location>
        <begin position="174"/>
        <end position="185"/>
    </location>
</feature>
<dbReference type="SUPFAM" id="SSF53649">
    <property type="entry name" value="Alkaline phosphatase-like"/>
    <property type="match status" value="1"/>
</dbReference>
<keyword evidence="2" id="KW-0378">Hydrolase</keyword>
<dbReference type="InterPro" id="IPR017850">
    <property type="entry name" value="Alkaline_phosphatase_core_sf"/>
</dbReference>
<evidence type="ECO:0000256" key="1">
    <source>
        <dbReference type="ARBA" id="ARBA00008779"/>
    </source>
</evidence>
<dbReference type="AlphaFoldDB" id="K0TNK9"/>
<reference evidence="5 6" key="1">
    <citation type="journal article" date="2012" name="Genome Biol.">
        <title>Genome and low-iron response of an oceanic diatom adapted to chronic iron limitation.</title>
        <authorList>
            <person name="Lommer M."/>
            <person name="Specht M."/>
            <person name="Roy A.S."/>
            <person name="Kraemer L."/>
            <person name="Andreson R."/>
            <person name="Gutowska M.A."/>
            <person name="Wolf J."/>
            <person name="Bergner S.V."/>
            <person name="Schilhabel M.B."/>
            <person name="Klostermeier U.C."/>
            <person name="Beiko R.G."/>
            <person name="Rosenstiel P."/>
            <person name="Hippler M."/>
            <person name="Laroche J."/>
        </authorList>
    </citation>
    <scope>NUCLEOTIDE SEQUENCE [LARGE SCALE GENOMIC DNA]</scope>
    <source>
        <strain evidence="5 6">CCMP1005</strain>
    </source>
</reference>
<dbReference type="PANTHER" id="PTHR42693">
    <property type="entry name" value="ARYLSULFATASE FAMILY MEMBER"/>
    <property type="match status" value="1"/>
</dbReference>